<evidence type="ECO:0000259" key="1">
    <source>
        <dbReference type="Pfam" id="PF09270"/>
    </source>
</evidence>
<keyword evidence="3" id="KW-1185">Reference proteome</keyword>
<dbReference type="EMBL" id="JAAAHY010001365">
    <property type="protein sequence ID" value="KAF9949854.1"/>
    <property type="molecule type" value="Genomic_DNA"/>
</dbReference>
<evidence type="ECO:0000313" key="2">
    <source>
        <dbReference type="EMBL" id="KAF9949854.1"/>
    </source>
</evidence>
<feature type="domain" description="Beta-trefoil DNA-binding" evidence="1">
    <location>
        <begin position="6"/>
        <end position="58"/>
    </location>
</feature>
<dbReference type="GO" id="GO:0000978">
    <property type="term" value="F:RNA polymerase II cis-regulatory region sequence-specific DNA binding"/>
    <property type="evidence" value="ECO:0007669"/>
    <property type="project" value="InterPro"/>
</dbReference>
<accession>A0A9P6IW83</accession>
<dbReference type="Gene3D" id="2.80.10.50">
    <property type="match status" value="1"/>
</dbReference>
<gene>
    <name evidence="2" type="ORF">BGZ70_001602</name>
</gene>
<dbReference type="PANTHER" id="PTHR10665">
    <property type="entry name" value="RECOMBINING BINDING PROTEIN SUPPRESSOR OF HAIRLESS"/>
    <property type="match status" value="1"/>
</dbReference>
<dbReference type="OrthoDB" id="5600360at2759"/>
<dbReference type="Pfam" id="PF09270">
    <property type="entry name" value="BTD"/>
    <property type="match status" value="1"/>
</dbReference>
<dbReference type="InterPro" id="IPR040159">
    <property type="entry name" value="CLS_fam"/>
</dbReference>
<dbReference type="GO" id="GO:0001228">
    <property type="term" value="F:DNA-binding transcription activator activity, RNA polymerase II-specific"/>
    <property type="evidence" value="ECO:0007669"/>
    <property type="project" value="InterPro"/>
</dbReference>
<dbReference type="SUPFAM" id="SSF110217">
    <property type="entry name" value="DNA-binding protein LAG-1 (CSL)"/>
    <property type="match status" value="1"/>
</dbReference>
<evidence type="ECO:0000313" key="3">
    <source>
        <dbReference type="Proteomes" id="UP000738359"/>
    </source>
</evidence>
<reference evidence="2" key="1">
    <citation type="journal article" date="2020" name="Fungal Divers.">
        <title>Resolving the Mortierellaceae phylogeny through synthesis of multi-gene phylogenetics and phylogenomics.</title>
        <authorList>
            <person name="Vandepol N."/>
            <person name="Liber J."/>
            <person name="Desiro A."/>
            <person name="Na H."/>
            <person name="Kennedy M."/>
            <person name="Barry K."/>
            <person name="Grigoriev I.V."/>
            <person name="Miller A.N."/>
            <person name="O'Donnell K."/>
            <person name="Stajich J.E."/>
            <person name="Bonito G."/>
        </authorList>
    </citation>
    <scope>NUCLEOTIDE SEQUENCE</scope>
    <source>
        <strain evidence="2">CK1249</strain>
    </source>
</reference>
<name>A0A9P6IW83_MORAP</name>
<proteinExistence type="predicted"/>
<dbReference type="AlphaFoldDB" id="A0A9P6IW83"/>
<organism evidence="2 3">
    <name type="scientific">Mortierella alpina</name>
    <name type="common">Oleaginous fungus</name>
    <name type="synonym">Mortierella renispora</name>
    <dbReference type="NCBI Taxonomy" id="64518"/>
    <lineage>
        <taxon>Eukaryota</taxon>
        <taxon>Fungi</taxon>
        <taxon>Fungi incertae sedis</taxon>
        <taxon>Mucoromycota</taxon>
        <taxon>Mortierellomycotina</taxon>
        <taxon>Mortierellomycetes</taxon>
        <taxon>Mortierellales</taxon>
        <taxon>Mortierellaceae</taxon>
        <taxon>Mortierella</taxon>
    </lineage>
</organism>
<sequence>LTAAPITYGAEILLTETATGLQSDRLIVCKVENGRILEGAIGPICQMQKVALKSTDRTSEDGLPMYLGAHGDDQQGGRFMDISAATNTLLRYETCTLNEYFKPGCDDFLCWTIVGISKFEYAVQLP</sequence>
<protein>
    <recommendedName>
        <fullName evidence="1">Beta-trefoil DNA-binding domain-containing protein</fullName>
    </recommendedName>
</protein>
<dbReference type="Proteomes" id="UP000738359">
    <property type="component" value="Unassembled WGS sequence"/>
</dbReference>
<comment type="caution">
    <text evidence="2">The sequence shown here is derived from an EMBL/GenBank/DDBJ whole genome shotgun (WGS) entry which is preliminary data.</text>
</comment>
<dbReference type="InterPro" id="IPR036358">
    <property type="entry name" value="BTD_sf"/>
</dbReference>
<dbReference type="InterPro" id="IPR015350">
    <property type="entry name" value="Beta-trefoil_DNA-bd_dom"/>
</dbReference>
<feature type="non-terminal residue" evidence="2">
    <location>
        <position position="126"/>
    </location>
</feature>